<evidence type="ECO:0000256" key="1">
    <source>
        <dbReference type="SAM" id="MobiDB-lite"/>
    </source>
</evidence>
<keyword evidence="2" id="KW-1185">Reference proteome</keyword>
<evidence type="ECO:0000313" key="3">
    <source>
        <dbReference type="WBParaSite" id="TMUE_1000002687.1"/>
    </source>
</evidence>
<feature type="compositionally biased region" description="Basic residues" evidence="1">
    <location>
        <begin position="64"/>
        <end position="74"/>
    </location>
</feature>
<evidence type="ECO:0000313" key="2">
    <source>
        <dbReference type="Proteomes" id="UP000046395"/>
    </source>
</evidence>
<organism evidence="2 3">
    <name type="scientific">Trichuris muris</name>
    <name type="common">Mouse whipworm</name>
    <dbReference type="NCBI Taxonomy" id="70415"/>
    <lineage>
        <taxon>Eukaryota</taxon>
        <taxon>Metazoa</taxon>
        <taxon>Ecdysozoa</taxon>
        <taxon>Nematoda</taxon>
        <taxon>Enoplea</taxon>
        <taxon>Dorylaimia</taxon>
        <taxon>Trichinellida</taxon>
        <taxon>Trichuridae</taxon>
        <taxon>Trichuris</taxon>
    </lineage>
</organism>
<proteinExistence type="predicted"/>
<sequence>MATIGDFVHYLSFNLKPTAAQKGIQMFARFVQFPKCTTHLQTATVGVVNRVLEGMTKALANQTKHLRDHHRAVKRKEDSR</sequence>
<accession>A0A5S6Q6W1</accession>
<feature type="region of interest" description="Disordered" evidence="1">
    <location>
        <begin position="60"/>
        <end position="80"/>
    </location>
</feature>
<dbReference type="WBParaSite" id="TMUE_1000002687.1">
    <property type="protein sequence ID" value="TMUE_1000002687.1"/>
    <property type="gene ID" value="WBGene00298436"/>
</dbReference>
<name>A0A5S6Q6W1_TRIMR</name>
<dbReference type="AlphaFoldDB" id="A0A5S6Q6W1"/>
<dbReference type="Proteomes" id="UP000046395">
    <property type="component" value="Unassembled WGS sequence"/>
</dbReference>
<protein>
    <submittedName>
        <fullName evidence="3">Uncharacterized protein</fullName>
    </submittedName>
</protein>
<reference evidence="3" key="1">
    <citation type="submission" date="2019-12" db="UniProtKB">
        <authorList>
            <consortium name="WormBaseParasite"/>
        </authorList>
    </citation>
    <scope>IDENTIFICATION</scope>
</reference>